<feature type="transmembrane region" description="Helical" evidence="6">
    <location>
        <begin position="195"/>
        <end position="215"/>
    </location>
</feature>
<dbReference type="InterPro" id="IPR036259">
    <property type="entry name" value="MFS_trans_sf"/>
</dbReference>
<gene>
    <name evidence="9" type="ORF">FHL05_01715</name>
    <name evidence="8" type="ORF">FHL06_07690</name>
</gene>
<proteinExistence type="predicted"/>
<reference evidence="10 11" key="1">
    <citation type="journal article" date="2019" name="Syst. Appl. Microbiol.">
        <title>Polyphasic characterization of two novel Lactobacillus spp. isolated from blown salami packages: Description of Lactobacillus halodurans sp. nov. and Lactobacillus salsicarnum sp. nov.</title>
        <authorList>
            <person name="Schuster J.A."/>
            <person name="Klingl A."/>
            <person name="Vogel R.F."/>
            <person name="Ehrmann M.A."/>
        </authorList>
    </citation>
    <scope>NUCLEOTIDE SEQUENCE [LARGE SCALE GENOMIC DNA]</scope>
    <source>
        <strain evidence="9 10">TMW 1.1920</strain>
        <strain evidence="8 11">TMW 1.2172</strain>
    </source>
</reference>
<dbReference type="PROSITE" id="PS50850">
    <property type="entry name" value="MFS"/>
    <property type="match status" value="1"/>
</dbReference>
<feature type="transmembrane region" description="Helical" evidence="6">
    <location>
        <begin position="75"/>
        <end position="98"/>
    </location>
</feature>
<keyword evidence="5 6" id="KW-0472">Membrane</keyword>
<evidence type="ECO:0000313" key="10">
    <source>
        <dbReference type="Proteomes" id="UP000371423"/>
    </source>
</evidence>
<dbReference type="Gene3D" id="1.20.1250.20">
    <property type="entry name" value="MFS general substrate transporter like domains"/>
    <property type="match status" value="1"/>
</dbReference>
<evidence type="ECO:0000313" key="9">
    <source>
        <dbReference type="EMBL" id="MQS96607.1"/>
    </source>
</evidence>
<comment type="caution">
    <text evidence="8">The sequence shown here is derived from an EMBL/GenBank/DDBJ whole genome shotgun (WGS) entry which is preliminary data.</text>
</comment>
<feature type="transmembrane region" description="Helical" evidence="6">
    <location>
        <begin position="327"/>
        <end position="347"/>
    </location>
</feature>
<feature type="domain" description="Major facilitator superfamily (MFS) profile" evidence="7">
    <location>
        <begin position="9"/>
        <end position="464"/>
    </location>
</feature>
<dbReference type="Proteomes" id="UP000414364">
    <property type="component" value="Unassembled WGS sequence"/>
</dbReference>
<evidence type="ECO:0000256" key="1">
    <source>
        <dbReference type="ARBA" id="ARBA00004651"/>
    </source>
</evidence>
<dbReference type="CDD" id="cd17321">
    <property type="entry name" value="MFS_MMR_MDR_like"/>
    <property type="match status" value="1"/>
</dbReference>
<feature type="transmembrane region" description="Helical" evidence="6">
    <location>
        <begin position="104"/>
        <end position="127"/>
    </location>
</feature>
<evidence type="ECO:0000313" key="8">
    <source>
        <dbReference type="EMBL" id="MQS76265.1"/>
    </source>
</evidence>
<keyword evidence="3 6" id="KW-0812">Transmembrane</keyword>
<protein>
    <submittedName>
        <fullName evidence="8">MFS transporter</fullName>
    </submittedName>
</protein>
<evidence type="ECO:0000256" key="6">
    <source>
        <dbReference type="SAM" id="Phobius"/>
    </source>
</evidence>
<dbReference type="EMBL" id="VDFO01000004">
    <property type="protein sequence ID" value="MQS96607.1"/>
    <property type="molecule type" value="Genomic_DNA"/>
</dbReference>
<evidence type="ECO:0000313" key="11">
    <source>
        <dbReference type="Proteomes" id="UP000414364"/>
    </source>
</evidence>
<dbReference type="GO" id="GO:0022857">
    <property type="term" value="F:transmembrane transporter activity"/>
    <property type="evidence" value="ECO:0007669"/>
    <property type="project" value="InterPro"/>
</dbReference>
<dbReference type="PANTHER" id="PTHR42718">
    <property type="entry name" value="MAJOR FACILITATOR SUPERFAMILY MULTIDRUG TRANSPORTER MFSC"/>
    <property type="match status" value="1"/>
</dbReference>
<evidence type="ECO:0000256" key="3">
    <source>
        <dbReference type="ARBA" id="ARBA00022692"/>
    </source>
</evidence>
<evidence type="ECO:0000256" key="5">
    <source>
        <dbReference type="ARBA" id="ARBA00023136"/>
    </source>
</evidence>
<dbReference type="Gene3D" id="1.20.1720.10">
    <property type="entry name" value="Multidrug resistance protein D"/>
    <property type="match status" value="1"/>
</dbReference>
<dbReference type="Proteomes" id="UP000371423">
    <property type="component" value="Unassembled WGS sequence"/>
</dbReference>
<name>A0A5P0ZQC0_9LACO</name>
<organism evidence="8 11">
    <name type="scientific">Companilactobacillus halodurans</name>
    <dbReference type="NCBI Taxonomy" id="2584183"/>
    <lineage>
        <taxon>Bacteria</taxon>
        <taxon>Bacillati</taxon>
        <taxon>Bacillota</taxon>
        <taxon>Bacilli</taxon>
        <taxon>Lactobacillales</taxon>
        <taxon>Lactobacillaceae</taxon>
        <taxon>Companilactobacillus</taxon>
    </lineage>
</organism>
<dbReference type="PRINTS" id="PR01036">
    <property type="entry name" value="TCRTETB"/>
</dbReference>
<dbReference type="EMBL" id="VDFP01000014">
    <property type="protein sequence ID" value="MQS76265.1"/>
    <property type="molecule type" value="Genomic_DNA"/>
</dbReference>
<keyword evidence="10" id="KW-1185">Reference proteome</keyword>
<dbReference type="PANTHER" id="PTHR42718:SF9">
    <property type="entry name" value="MAJOR FACILITATOR SUPERFAMILY MULTIDRUG TRANSPORTER MFSC"/>
    <property type="match status" value="1"/>
</dbReference>
<dbReference type="Pfam" id="PF07690">
    <property type="entry name" value="MFS_1"/>
    <property type="match status" value="1"/>
</dbReference>
<feature type="transmembrane region" description="Helical" evidence="6">
    <location>
        <begin position="433"/>
        <end position="460"/>
    </location>
</feature>
<evidence type="ECO:0000259" key="7">
    <source>
        <dbReference type="PROSITE" id="PS50850"/>
    </source>
</evidence>
<dbReference type="SUPFAM" id="SSF103473">
    <property type="entry name" value="MFS general substrate transporter"/>
    <property type="match status" value="1"/>
</dbReference>
<feature type="transmembrane region" description="Helical" evidence="6">
    <location>
        <begin position="391"/>
        <end position="413"/>
    </location>
</feature>
<dbReference type="InterPro" id="IPR020846">
    <property type="entry name" value="MFS_dom"/>
</dbReference>
<feature type="transmembrane region" description="Helical" evidence="6">
    <location>
        <begin position="163"/>
        <end position="183"/>
    </location>
</feature>
<keyword evidence="4 6" id="KW-1133">Transmembrane helix</keyword>
<feature type="transmembrane region" description="Helical" evidence="6">
    <location>
        <begin position="265"/>
        <end position="288"/>
    </location>
</feature>
<dbReference type="GO" id="GO:0005886">
    <property type="term" value="C:plasma membrane"/>
    <property type="evidence" value="ECO:0007669"/>
    <property type="project" value="UniProtKB-SubCell"/>
</dbReference>
<dbReference type="OrthoDB" id="102502at2"/>
<dbReference type="InterPro" id="IPR011701">
    <property type="entry name" value="MFS"/>
</dbReference>
<feature type="transmembrane region" description="Helical" evidence="6">
    <location>
        <begin position="139"/>
        <end position="157"/>
    </location>
</feature>
<feature type="transmembrane region" description="Helical" evidence="6">
    <location>
        <begin position="227"/>
        <end position="244"/>
    </location>
</feature>
<accession>A0A5P0ZQC0</accession>
<feature type="transmembrane region" description="Helical" evidence="6">
    <location>
        <begin position="300"/>
        <end position="320"/>
    </location>
</feature>
<dbReference type="AlphaFoldDB" id="A0A5P0ZQC0"/>
<evidence type="ECO:0000256" key="2">
    <source>
        <dbReference type="ARBA" id="ARBA00022448"/>
    </source>
</evidence>
<evidence type="ECO:0000256" key="4">
    <source>
        <dbReference type="ARBA" id="ARBA00022989"/>
    </source>
</evidence>
<comment type="subcellular location">
    <subcellularLocation>
        <location evidence="1">Cell membrane</location>
        <topology evidence="1">Multi-pass membrane protein</topology>
    </subcellularLocation>
</comment>
<feature type="transmembrane region" description="Helical" evidence="6">
    <location>
        <begin position="45"/>
        <end position="63"/>
    </location>
</feature>
<dbReference type="RefSeq" id="WP_153385661.1">
    <property type="nucleotide sequence ID" value="NZ_VDFO01000004.1"/>
</dbReference>
<feature type="transmembrane region" description="Helical" evidence="6">
    <location>
        <begin position="353"/>
        <end position="370"/>
    </location>
</feature>
<sequence>MKGKHNILTLFATSFMSFMQLLDASIVNVAIPSLTKDLHVPMNRAEWIVSVYLIMICMLLLFWGRMADQIGYIKIFQTGTIFFTLGSFICALSPSLYLLLFGRIIQGIGASMSMATNIGIIAMIFPMSQRGRAYGINSIIAQLGNISGPGLGGLILGVLSWHWIFIINIPIGIIVYIYGRFMFPKDKKRTLEIAYDWPGLVTYAIAIATFFVSIYMGQDIGFSNRNVIVTFVVSLIVWLVFFYIEEHTESPLINLHIFKIPRLTLSLVSALLVFSIGYYANVIMPFYLTDFRSLSTSFTGLIMMAIPFANVIAAPIAGYFTDKYNAATVSIVNLFVYAVPLIFLVWFSGHVSLVIFTIMLLLLGIGNGGFQNNPMIMGYAPQEYQGIAGSLAALFRNLGMGIGVSLATTSLYYGMSVQSHHQVNYYPQNHPSWFLSGMHFAYFTALVLLIVSVILVYMIIRINRKETRQKAEQKRA</sequence>
<keyword evidence="2" id="KW-0813">Transport</keyword>